<evidence type="ECO:0000256" key="1">
    <source>
        <dbReference type="SAM" id="SignalP"/>
    </source>
</evidence>
<proteinExistence type="predicted"/>
<evidence type="ECO:0000313" key="2">
    <source>
        <dbReference type="EMBL" id="KAF7194740.1"/>
    </source>
</evidence>
<keyword evidence="3" id="KW-1185">Reference proteome</keyword>
<evidence type="ECO:0000313" key="3">
    <source>
        <dbReference type="Proteomes" id="UP000660729"/>
    </source>
</evidence>
<dbReference type="OrthoDB" id="10587906at2759"/>
<keyword evidence="1" id="KW-0732">Signal</keyword>
<protein>
    <submittedName>
        <fullName evidence="2">Uncharacterized protein</fullName>
    </submittedName>
</protein>
<organism evidence="2 3">
    <name type="scientific">Pseudocercospora fuligena</name>
    <dbReference type="NCBI Taxonomy" id="685502"/>
    <lineage>
        <taxon>Eukaryota</taxon>
        <taxon>Fungi</taxon>
        <taxon>Dikarya</taxon>
        <taxon>Ascomycota</taxon>
        <taxon>Pezizomycotina</taxon>
        <taxon>Dothideomycetes</taxon>
        <taxon>Dothideomycetidae</taxon>
        <taxon>Mycosphaerellales</taxon>
        <taxon>Mycosphaerellaceae</taxon>
        <taxon>Pseudocercospora</taxon>
    </lineage>
</organism>
<feature type="chain" id="PRO_5034118081" evidence="1">
    <location>
        <begin position="19"/>
        <end position="114"/>
    </location>
</feature>
<dbReference type="EMBL" id="JABCIY010000056">
    <property type="protein sequence ID" value="KAF7194740.1"/>
    <property type="molecule type" value="Genomic_DNA"/>
</dbReference>
<name>A0A8H6VK80_9PEZI</name>
<comment type="caution">
    <text evidence="2">The sequence shown here is derived from an EMBL/GenBank/DDBJ whole genome shotgun (WGS) entry which is preliminary data.</text>
</comment>
<feature type="signal peptide" evidence="1">
    <location>
        <begin position="1"/>
        <end position="18"/>
    </location>
</feature>
<reference evidence="2" key="1">
    <citation type="submission" date="2020-04" db="EMBL/GenBank/DDBJ databases">
        <title>Draft genome resource of the tomato pathogen Pseudocercospora fuligena.</title>
        <authorList>
            <person name="Zaccaron A."/>
        </authorList>
    </citation>
    <scope>NUCLEOTIDE SEQUENCE</scope>
    <source>
        <strain evidence="2">PF001</strain>
    </source>
</reference>
<gene>
    <name evidence="2" type="ORF">HII31_04002</name>
</gene>
<dbReference type="Proteomes" id="UP000660729">
    <property type="component" value="Unassembled WGS sequence"/>
</dbReference>
<sequence length="114" mass="12007">MHLPSLLITTLLSTLTLSSPTPLEPKSSHISIILTTLSGGPANYTLALIPNTKTPTSNALSISKIYSQNRSLNLLSDCEFFFNPAPAHAAKPEFVREVDGSVTVSKARGIGGAS</sequence>
<dbReference type="AlphaFoldDB" id="A0A8H6VK80"/>
<accession>A0A8H6VK80</accession>